<reference evidence="1" key="1">
    <citation type="submission" date="2017-07" db="EMBL/GenBank/DDBJ databases">
        <authorList>
            <person name="Sun Z.S."/>
            <person name="Albrecht U."/>
            <person name="Echele G."/>
            <person name="Lee C.C."/>
        </authorList>
    </citation>
    <scope>NUCLEOTIDE SEQUENCE</scope>
    <source>
        <strain evidence="1">UFG-1</strain>
        <tissue evidence="1">Leaf</tissue>
    </source>
</reference>
<name>A0A2G9GTD9_9LAMI</name>
<proteinExistence type="predicted"/>
<accession>A0A2G9GTD9</accession>
<dbReference type="OrthoDB" id="1938779at2759"/>
<organism evidence="1 3">
    <name type="scientific">Handroanthus impetiginosus</name>
    <dbReference type="NCBI Taxonomy" id="429701"/>
    <lineage>
        <taxon>Eukaryota</taxon>
        <taxon>Viridiplantae</taxon>
        <taxon>Streptophyta</taxon>
        <taxon>Embryophyta</taxon>
        <taxon>Tracheophyta</taxon>
        <taxon>Spermatophyta</taxon>
        <taxon>Magnoliopsida</taxon>
        <taxon>eudicotyledons</taxon>
        <taxon>Gunneridae</taxon>
        <taxon>Pentapetalae</taxon>
        <taxon>asterids</taxon>
        <taxon>lamiids</taxon>
        <taxon>Lamiales</taxon>
        <taxon>Bignoniaceae</taxon>
        <taxon>Crescentiina</taxon>
        <taxon>Tabebuia alliance</taxon>
        <taxon>Handroanthus</taxon>
    </lineage>
</organism>
<comment type="caution">
    <text evidence="1">The sequence shown here is derived from an EMBL/GenBank/DDBJ whole genome shotgun (WGS) entry which is preliminary data.</text>
</comment>
<dbReference type="Proteomes" id="UP000231279">
    <property type="component" value="Unassembled WGS sequence"/>
</dbReference>
<sequence length="118" mass="13450">MAAISTGPLCYSKHNPILATRSGSRMFIIVSCENRDTNDPVNTKVKKEIKHDKGLIFQQLFTNVQKLGKEARDNLSPKKKGDWKDVTLMSLSFAVYVYMSQKIVCAYCAWMSMARQPW</sequence>
<reference evidence="1" key="3">
    <citation type="journal article" date="2018" name="Gigascience">
        <title>Genome assembly of the pink ipe (Handroanthus impetiginosus, Bignoniaceae), a highly-valued ecologically keystone neotropical timber forest tree.</title>
        <authorList>
            <person name="Silva-Junior O.B."/>
            <person name="Novaes E."/>
            <person name="Grattapaglia D."/>
            <person name="Collevatti R.G."/>
        </authorList>
    </citation>
    <scope>NUCLEOTIDE SEQUENCE [LARGE SCALE GENOMIC DNA]</scope>
    <source>
        <strain evidence="1">UFG-1</strain>
        <tissue evidence="1">Leaf</tissue>
    </source>
</reference>
<reference evidence="3" key="2">
    <citation type="journal article" date="2018" name="Gigascience">
        <title>Genome assembly of the Pink Ipe (Handroanthus impetiginosus, Bignoniaceae), a highly valued, ecologically keystone Neotropical timber forest tree.</title>
        <authorList>
            <person name="Silva-Junior O.B."/>
            <person name="Grattapaglia D."/>
            <person name="Novaes E."/>
            <person name="Collevatti R.G."/>
        </authorList>
    </citation>
    <scope>NUCLEOTIDE SEQUENCE [LARGE SCALE GENOMIC DNA]</scope>
    <source>
        <strain evidence="3">cv. UFG-1</strain>
    </source>
</reference>
<keyword evidence="3" id="KW-1185">Reference proteome</keyword>
<evidence type="ECO:0000313" key="2">
    <source>
        <dbReference type="EMBL" id="PIN14082.1"/>
    </source>
</evidence>
<gene>
    <name evidence="2" type="ORF">CDL12_13286</name>
    <name evidence="1" type="ORF">CDL12_18861</name>
</gene>
<dbReference type="EMBL" id="NKXS01002352">
    <property type="protein sequence ID" value="PIN14082.1"/>
    <property type="molecule type" value="Genomic_DNA"/>
</dbReference>
<protein>
    <submittedName>
        <fullName evidence="1">Uncharacterized protein</fullName>
    </submittedName>
</protein>
<dbReference type="AlphaFoldDB" id="A0A2G9GTD9"/>
<evidence type="ECO:0000313" key="1">
    <source>
        <dbReference type="EMBL" id="PIN08554.1"/>
    </source>
</evidence>
<dbReference type="EMBL" id="NKXS01003767">
    <property type="protein sequence ID" value="PIN08554.1"/>
    <property type="molecule type" value="Genomic_DNA"/>
</dbReference>
<evidence type="ECO:0000313" key="3">
    <source>
        <dbReference type="Proteomes" id="UP000231279"/>
    </source>
</evidence>